<feature type="compositionally biased region" description="Basic and acidic residues" evidence="1">
    <location>
        <begin position="93"/>
        <end position="104"/>
    </location>
</feature>
<dbReference type="STRING" id="118200.A0A093GJ10"/>
<feature type="non-terminal residue" evidence="2">
    <location>
        <position position="1"/>
    </location>
</feature>
<dbReference type="EMBL" id="KL216555">
    <property type="protein sequence ID" value="KFV70255.1"/>
    <property type="molecule type" value="Genomic_DNA"/>
</dbReference>
<dbReference type="AlphaFoldDB" id="A0A093GJ10"/>
<feature type="region of interest" description="Disordered" evidence="1">
    <location>
        <begin position="70"/>
        <end position="104"/>
    </location>
</feature>
<sequence length="359" mass="39948">VLTLTEVEHKQVAVQASRCRKCWSLALQMQGSGDYSCIRCEQIDYLLNLVARLKDEVARLRAVRECRKEMNQSRKELNQSKQALQAPPAEAGSIRESERESDMWEKALQISPAEGSAPGNREAWIQVPARGSKENPSRPSPPLPLPLHNKYEALQAESSGDERAKEQPSEEMPKAKQSPPTITTSSTKKKRSVIVVGDSLLRGTEGPICCPDPSHREVYSLPGARVRNITRRLPKLILTSDYYPLLVIQAGSDEIDKKGTRVIKKEFTALGQLIDGAGAPMVFCSVPSVAGVYTERNRRNHIINNWHKGWCQQRNFGFFDHGATFTAPHLLGPDGVQLSRKGKRVLALELAGLIKRDLN</sequence>
<feature type="non-terminal residue" evidence="2">
    <location>
        <position position="359"/>
    </location>
</feature>
<evidence type="ECO:0000313" key="3">
    <source>
        <dbReference type="Proteomes" id="UP000053875"/>
    </source>
</evidence>
<gene>
    <name evidence="2" type="ORF">N307_10010</name>
</gene>
<feature type="compositionally biased region" description="Basic and acidic residues" evidence="1">
    <location>
        <begin position="160"/>
        <end position="174"/>
    </location>
</feature>
<proteinExistence type="predicted"/>
<dbReference type="Gene3D" id="3.40.50.12690">
    <property type="match status" value="1"/>
</dbReference>
<dbReference type="SUPFAM" id="SSF52266">
    <property type="entry name" value="SGNH hydrolase"/>
    <property type="match status" value="1"/>
</dbReference>
<evidence type="ECO:0000256" key="1">
    <source>
        <dbReference type="SAM" id="MobiDB-lite"/>
    </source>
</evidence>
<feature type="compositionally biased region" description="Low complexity" evidence="1">
    <location>
        <begin position="176"/>
        <end position="186"/>
    </location>
</feature>
<accession>A0A093GJ10</accession>
<name>A0A093GJ10_DRYPU</name>
<dbReference type="CDD" id="cd00229">
    <property type="entry name" value="SGNH_hydrolase"/>
    <property type="match status" value="1"/>
</dbReference>
<protein>
    <recommendedName>
        <fullName evidence="4">SGNH hydrolase-type esterase domain-containing protein</fullName>
    </recommendedName>
</protein>
<organism evidence="2 3">
    <name type="scientific">Dryobates pubescens</name>
    <name type="common">Downy woodpecker</name>
    <name type="synonym">Picoides pubescens</name>
    <dbReference type="NCBI Taxonomy" id="118200"/>
    <lineage>
        <taxon>Eukaryota</taxon>
        <taxon>Metazoa</taxon>
        <taxon>Chordata</taxon>
        <taxon>Craniata</taxon>
        <taxon>Vertebrata</taxon>
        <taxon>Euteleostomi</taxon>
        <taxon>Archelosauria</taxon>
        <taxon>Archosauria</taxon>
        <taxon>Dinosauria</taxon>
        <taxon>Saurischia</taxon>
        <taxon>Theropoda</taxon>
        <taxon>Coelurosauria</taxon>
        <taxon>Aves</taxon>
        <taxon>Neognathae</taxon>
        <taxon>Neoaves</taxon>
        <taxon>Telluraves</taxon>
        <taxon>Coraciimorphae</taxon>
        <taxon>Piciformes</taxon>
        <taxon>Picidae</taxon>
        <taxon>Dryobates</taxon>
    </lineage>
</organism>
<dbReference type="Gene3D" id="3.40.50.12700">
    <property type="match status" value="1"/>
</dbReference>
<keyword evidence="3" id="KW-1185">Reference proteome</keyword>
<evidence type="ECO:0000313" key="2">
    <source>
        <dbReference type="EMBL" id="KFV70255.1"/>
    </source>
</evidence>
<evidence type="ECO:0008006" key="4">
    <source>
        <dbReference type="Google" id="ProtNLM"/>
    </source>
</evidence>
<feature type="region of interest" description="Disordered" evidence="1">
    <location>
        <begin position="156"/>
        <end position="190"/>
    </location>
</feature>
<reference evidence="2 3" key="1">
    <citation type="submission" date="2014-04" db="EMBL/GenBank/DDBJ databases">
        <title>Genome evolution of avian class.</title>
        <authorList>
            <person name="Zhang G."/>
            <person name="Li C."/>
        </authorList>
    </citation>
    <scope>NUCLEOTIDE SEQUENCE [LARGE SCALE GENOMIC DNA]</scope>
    <source>
        <strain evidence="2">BGI_N307</strain>
    </source>
</reference>
<dbReference type="Proteomes" id="UP000053875">
    <property type="component" value="Unassembled WGS sequence"/>
</dbReference>